<keyword evidence="3" id="KW-0233">DNA recombination</keyword>
<dbReference type="PANTHER" id="PTHR30349:SF64">
    <property type="entry name" value="PROPHAGE INTEGRASE INTD-RELATED"/>
    <property type="match status" value="1"/>
</dbReference>
<evidence type="ECO:0000256" key="1">
    <source>
        <dbReference type="ARBA" id="ARBA00008857"/>
    </source>
</evidence>
<organism evidence="7 8">
    <name type="scientific">Enterococcus aquimarinus</name>
    <dbReference type="NCBI Taxonomy" id="328396"/>
    <lineage>
        <taxon>Bacteria</taxon>
        <taxon>Bacillati</taxon>
        <taxon>Bacillota</taxon>
        <taxon>Bacilli</taxon>
        <taxon>Lactobacillales</taxon>
        <taxon>Enterococcaceae</taxon>
        <taxon>Enterococcus</taxon>
    </lineage>
</organism>
<evidence type="ECO:0000259" key="6">
    <source>
        <dbReference type="PROSITE" id="PS51900"/>
    </source>
</evidence>
<evidence type="ECO:0000256" key="4">
    <source>
        <dbReference type="PROSITE-ProRule" id="PRU01248"/>
    </source>
</evidence>
<feature type="domain" description="Core-binding (CB)" evidence="6">
    <location>
        <begin position="458"/>
        <end position="540"/>
    </location>
</feature>
<dbReference type="InterPro" id="IPR044068">
    <property type="entry name" value="CB"/>
</dbReference>
<evidence type="ECO:0000313" key="7">
    <source>
        <dbReference type="EMBL" id="MCC9273707.1"/>
    </source>
</evidence>
<comment type="caution">
    <text evidence="7">The sequence shown here is derived from an EMBL/GenBank/DDBJ whole genome shotgun (WGS) entry which is preliminary data.</text>
</comment>
<comment type="similarity">
    <text evidence="1">Belongs to the 'phage' integrase family.</text>
</comment>
<dbReference type="GO" id="GO:0003677">
    <property type="term" value="F:DNA binding"/>
    <property type="evidence" value="ECO:0007669"/>
    <property type="project" value="UniProtKB-UniRule"/>
</dbReference>
<gene>
    <name evidence="7" type="ORF">K8V42_05390</name>
</gene>
<dbReference type="InterPro" id="IPR011010">
    <property type="entry name" value="DNA_brk_join_enz"/>
</dbReference>
<dbReference type="GO" id="GO:0006310">
    <property type="term" value="P:DNA recombination"/>
    <property type="evidence" value="ECO:0007669"/>
    <property type="project" value="UniProtKB-KW"/>
</dbReference>
<dbReference type="CDD" id="cd01189">
    <property type="entry name" value="INT_ICEBs1_C_like"/>
    <property type="match status" value="1"/>
</dbReference>
<dbReference type="InterPro" id="IPR013762">
    <property type="entry name" value="Integrase-like_cat_sf"/>
</dbReference>
<dbReference type="Pfam" id="PF00589">
    <property type="entry name" value="Phage_integrase"/>
    <property type="match status" value="1"/>
</dbReference>
<reference evidence="7" key="1">
    <citation type="journal article" date="2021" name="PeerJ">
        <title>Extensive microbial diversity within the chicken gut microbiome revealed by metagenomics and culture.</title>
        <authorList>
            <person name="Gilroy R."/>
            <person name="Ravi A."/>
            <person name="Getino M."/>
            <person name="Pursley I."/>
            <person name="Horton D.L."/>
            <person name="Alikhan N.F."/>
            <person name="Baker D."/>
            <person name="Gharbi K."/>
            <person name="Hall N."/>
            <person name="Watson M."/>
            <person name="Adriaenssens E.M."/>
            <person name="Foster-Nyarko E."/>
            <person name="Jarju S."/>
            <person name="Secka A."/>
            <person name="Antonio M."/>
            <person name="Oren A."/>
            <person name="Chaudhuri R.R."/>
            <person name="La Ragione R."/>
            <person name="Hildebrand F."/>
            <person name="Pallen M.J."/>
        </authorList>
    </citation>
    <scope>NUCLEOTIDE SEQUENCE</scope>
    <source>
        <strain evidence="7">150</strain>
    </source>
</reference>
<evidence type="ECO:0000313" key="8">
    <source>
        <dbReference type="Proteomes" id="UP000813384"/>
    </source>
</evidence>
<dbReference type="Gene3D" id="1.10.443.10">
    <property type="entry name" value="Intergrase catalytic core"/>
    <property type="match status" value="1"/>
</dbReference>
<feature type="domain" description="Tyr recombinase" evidence="5">
    <location>
        <begin position="592"/>
        <end position="784"/>
    </location>
</feature>
<dbReference type="InterPro" id="IPR010998">
    <property type="entry name" value="Integrase_recombinase_N"/>
</dbReference>
<accession>A0A9E4DRX9</accession>
<dbReference type="EMBL" id="JAJJVO010000081">
    <property type="protein sequence ID" value="MCC9273707.1"/>
    <property type="molecule type" value="Genomic_DNA"/>
</dbReference>
<reference evidence="7" key="2">
    <citation type="submission" date="2021-11" db="EMBL/GenBank/DDBJ databases">
        <authorList>
            <person name="Gilroy R."/>
        </authorList>
    </citation>
    <scope>NUCLEOTIDE SEQUENCE</scope>
    <source>
        <strain evidence="7">150</strain>
    </source>
</reference>
<dbReference type="PROSITE" id="PS51898">
    <property type="entry name" value="TYR_RECOMBINASE"/>
    <property type="match status" value="1"/>
</dbReference>
<dbReference type="GO" id="GO:0015074">
    <property type="term" value="P:DNA integration"/>
    <property type="evidence" value="ECO:0007669"/>
    <property type="project" value="InterPro"/>
</dbReference>
<proteinExistence type="inferred from homology"/>
<dbReference type="SUPFAM" id="SSF56349">
    <property type="entry name" value="DNA breaking-rejoining enzymes"/>
    <property type="match status" value="1"/>
</dbReference>
<dbReference type="Gene3D" id="1.10.150.130">
    <property type="match status" value="1"/>
</dbReference>
<dbReference type="AlphaFoldDB" id="A0A9E4DRX9"/>
<dbReference type="PANTHER" id="PTHR30349">
    <property type="entry name" value="PHAGE INTEGRASE-RELATED"/>
    <property type="match status" value="1"/>
</dbReference>
<evidence type="ECO:0000256" key="3">
    <source>
        <dbReference type="ARBA" id="ARBA00023172"/>
    </source>
</evidence>
<evidence type="ECO:0000259" key="5">
    <source>
        <dbReference type="PROSITE" id="PS51898"/>
    </source>
</evidence>
<dbReference type="Proteomes" id="UP000813384">
    <property type="component" value="Unassembled WGS sequence"/>
</dbReference>
<evidence type="ECO:0000256" key="2">
    <source>
        <dbReference type="ARBA" id="ARBA00023125"/>
    </source>
</evidence>
<dbReference type="PROSITE" id="PS51900">
    <property type="entry name" value="CB"/>
    <property type="match status" value="1"/>
</dbReference>
<keyword evidence="2 4" id="KW-0238">DNA-binding</keyword>
<protein>
    <submittedName>
        <fullName evidence="7">Site-specific integrase</fullName>
    </submittedName>
</protein>
<dbReference type="InterPro" id="IPR050090">
    <property type="entry name" value="Tyrosine_recombinase_XerCD"/>
</dbReference>
<name>A0A9E4DRX9_9ENTE</name>
<sequence>MRTDWTNEEDEFLKQNFLKWYDAAIAEELGRTESSIRSRAARLGLSKKNGTFDDFTDDDIAFIKKHYQTMHTKIIAEHLGISESKIRKYAISIGLKKSISIGWTQKEDDFIRRNLSLPIKVLAEHLGKSNKTVVKRIKVLGLEKLPRSEWAEIQIDYLKKNSEEFSIKELGKTLYKKEKDVLAKLTELNLSTGDWDDEKDLFLAMNLNLTYGELAKKINVEPDDVSARVKHLKLKKIGNSKFSIHQEQLAEKNQHLSLHQLAELLNMHPSAVRKEMVARGFNYKRNGTRRTPEEWQKKILIEKNETETLAKLASQINESRQITSRWLIDLGLREQAIRFSEEEKMFIKENVNKMTLSQMEKAIKKPAQKIRLKIRENGWMQKSSEDVERFSEYINGLNPKKTSIQDIAIEVNASINAVKQYMRVNGLDNKYPDRYSIKQTDDYTRFFGDKFNYRKKPETYGEWFLYWFKSYREKHITKVTADKYLVDYKSIFDEGLGDEKLKNITRSRLQRYVNHYGESHSKQTVNDHLAKIRSSFRAALDDGLIKTNPAGNIQPAYKEQSLSQKELKAMRDTKKWLEIEEYQKLRYHLVFELGRTLLEDVDDERVISNRFREMAILIALKTGARFSEIIGLTRDDIDFKNHMINIDKTWNVRGVEDETFMKTKNVASVREIIVDAELMHIIKLYFDWQDRIEVETECGTLFVRKNKRVFNADYNSYLGSMLEKLGIERITMHKLRHTQASYLLAQKVSIEVVAKRLGHTDSTMVREVYGHLLKTTEDEGNRLIKNLI</sequence>
<dbReference type="InterPro" id="IPR002104">
    <property type="entry name" value="Integrase_catalytic"/>
</dbReference>